<dbReference type="InterPro" id="IPR029602">
    <property type="entry name" value="IFT74"/>
</dbReference>
<gene>
    <name evidence="3" type="ORF">M9Y10_013081</name>
</gene>
<dbReference type="EMBL" id="JAPFFF010000019">
    <property type="protein sequence ID" value="KAK8857981.1"/>
    <property type="molecule type" value="Genomic_DNA"/>
</dbReference>
<evidence type="ECO:0000256" key="2">
    <source>
        <dbReference type="SAM" id="MobiDB-lite"/>
    </source>
</evidence>
<dbReference type="Gene3D" id="1.10.287.1490">
    <property type="match status" value="1"/>
</dbReference>
<name>A0ABR2I672_9EUKA</name>
<dbReference type="PANTHER" id="PTHR31432:SF0">
    <property type="entry name" value="INTRAFLAGELLAR TRANSPORT PROTEIN 74 HOMOLOG"/>
    <property type="match status" value="1"/>
</dbReference>
<keyword evidence="4" id="KW-1185">Reference proteome</keyword>
<protein>
    <submittedName>
        <fullName evidence="3">Intraflagellar transport protein 74</fullName>
    </submittedName>
</protein>
<feature type="coiled-coil region" evidence="1">
    <location>
        <begin position="70"/>
        <end position="128"/>
    </location>
</feature>
<proteinExistence type="predicted"/>
<dbReference type="PANTHER" id="PTHR31432">
    <property type="entry name" value="INTRAFLAGELLAR TRANSPORT PROTEIN 74 HOMOLOG"/>
    <property type="match status" value="1"/>
</dbReference>
<feature type="region of interest" description="Disordered" evidence="2">
    <location>
        <begin position="1"/>
        <end position="62"/>
    </location>
</feature>
<feature type="coiled-coil region" evidence="1">
    <location>
        <begin position="351"/>
        <end position="444"/>
    </location>
</feature>
<evidence type="ECO:0000256" key="1">
    <source>
        <dbReference type="SAM" id="Coils"/>
    </source>
</evidence>
<feature type="compositionally biased region" description="Low complexity" evidence="2">
    <location>
        <begin position="1"/>
        <end position="12"/>
    </location>
</feature>
<accession>A0ABR2I672</accession>
<dbReference type="Proteomes" id="UP001470230">
    <property type="component" value="Unassembled WGS sequence"/>
</dbReference>
<sequence>MHARPPSAARPPTSGVPRGMRPPSRTRNGSEISAPSRGIPVNVRPMSKQGLPSAHTQSGSRQVADKTYFIGILRSKINDIVKEIERIESEIESTKRGQSIQVNLAQEVKNLRKEIIENEAELADYNVLSDRLANGATVDDLIGRFNSLEQSNNLCEEEVNRSFKEKRSLEETVNSLDNKINRIMNGKSDGKGDDDIDPELKNMAKQIESLESKIDEIKKSESSQKLDVKNKSREELLQMVKEITKEIGEYETQIKNEQKTLNLVKTQIKNIEDHEGDIQTERGQQYLKLLRREQDMNNFLSNFQETLENTKKELADCQSRVFETLVLTSQDMDSINELPSIDNFKQMQTDLAYKERQMQDAQSTMAQLQIEVENRRRELEDLKNVDKKINNEIEDIKKKMIEMEDELPKFTDVTSIRQEGEIRKQMKQQVRDNLKKQLHNLRKVTSSYATKYNDMRAKLHENEFQVRLHTLEKEIKINAGENHNTAESIEENRRRTNYAIIKRQSMNIVAEINSLL</sequence>
<feature type="coiled-coil region" evidence="1">
    <location>
        <begin position="159"/>
        <end position="274"/>
    </location>
</feature>
<keyword evidence="1" id="KW-0175">Coiled coil</keyword>
<evidence type="ECO:0000313" key="4">
    <source>
        <dbReference type="Proteomes" id="UP001470230"/>
    </source>
</evidence>
<reference evidence="3 4" key="1">
    <citation type="submission" date="2024-04" db="EMBL/GenBank/DDBJ databases">
        <title>Tritrichomonas musculus Genome.</title>
        <authorList>
            <person name="Alves-Ferreira E."/>
            <person name="Grigg M."/>
            <person name="Lorenzi H."/>
            <person name="Galac M."/>
        </authorList>
    </citation>
    <scope>NUCLEOTIDE SEQUENCE [LARGE SCALE GENOMIC DNA]</scope>
    <source>
        <strain evidence="3 4">EAF2021</strain>
    </source>
</reference>
<comment type="caution">
    <text evidence="3">The sequence shown here is derived from an EMBL/GenBank/DDBJ whole genome shotgun (WGS) entry which is preliminary data.</text>
</comment>
<organism evidence="3 4">
    <name type="scientific">Tritrichomonas musculus</name>
    <dbReference type="NCBI Taxonomy" id="1915356"/>
    <lineage>
        <taxon>Eukaryota</taxon>
        <taxon>Metamonada</taxon>
        <taxon>Parabasalia</taxon>
        <taxon>Tritrichomonadida</taxon>
        <taxon>Tritrichomonadidae</taxon>
        <taxon>Tritrichomonas</taxon>
    </lineage>
</organism>
<evidence type="ECO:0000313" key="3">
    <source>
        <dbReference type="EMBL" id="KAK8857981.1"/>
    </source>
</evidence>